<accession>A0A7Y0LYD4</accession>
<reference evidence="3 4" key="1">
    <citation type="submission" date="2020-04" db="EMBL/GenBank/DDBJ databases">
        <title>Sequencing and Assembly of C. fimi.</title>
        <authorList>
            <person name="Ramsey A.R."/>
        </authorList>
    </citation>
    <scope>NUCLEOTIDE SEQUENCE [LARGE SCALE GENOMIC DNA]</scope>
    <source>
        <strain evidence="3 4">SB</strain>
    </source>
</reference>
<dbReference type="InterPro" id="IPR014544">
    <property type="entry name" value="UCP028408"/>
</dbReference>
<name>A0A7Y0LYD4_CELFI</name>
<gene>
    <name evidence="3" type="ORF">HIR71_09610</name>
</gene>
<organism evidence="3 4">
    <name type="scientific">Cellulomonas fimi</name>
    <dbReference type="NCBI Taxonomy" id="1708"/>
    <lineage>
        <taxon>Bacteria</taxon>
        <taxon>Bacillati</taxon>
        <taxon>Actinomycetota</taxon>
        <taxon>Actinomycetes</taxon>
        <taxon>Micrococcales</taxon>
        <taxon>Cellulomonadaceae</taxon>
        <taxon>Cellulomonas</taxon>
    </lineage>
</organism>
<comment type="caution">
    <text evidence="3">The sequence shown here is derived from an EMBL/GenBank/DDBJ whole genome shotgun (WGS) entry which is preliminary data.</text>
</comment>
<dbReference type="PIRSF" id="PIRSF028408">
    <property type="entry name" value="UCP028408"/>
    <property type="match status" value="1"/>
</dbReference>
<evidence type="ECO:0000259" key="2">
    <source>
        <dbReference type="Pfam" id="PF11795"/>
    </source>
</evidence>
<sequence length="374" mass="40834">MPERLTVSAARARAAAAYDRHATTWATQRAAVADVPAVDLPLHPPTERHALTDTDGVVEWATAWRGVDAVTWGRRRWTNVGEQRVPERLVLREPADVASFAGRGAHWRRLSARADDLIAAFGVDAGPVVRRFARTIVDLDAVDYARLVAVASWLVAHPDSGAYRRELPVAGVDTKWFEQRRGVVTALVAAATGRDQLGLREPPRLVRMRALDRGLAPSGLPDVSAPVDDLSALSVRARVVVVVENLQTFVALPALSGGIAVHGSGYAVDRIGRIGWVREAPIVYWGDFDRDGFAILDRLRAHCPDVRSVLMDEETLLAHRELWVADPNAATPFTPTRLTGGERRTLDALAAFGGVRLEQERLAWPHCLAALEGL</sequence>
<dbReference type="Pfam" id="PF11795">
    <property type="entry name" value="DUF3322"/>
    <property type="match status" value="1"/>
</dbReference>
<dbReference type="AlphaFoldDB" id="A0A7Y0LYD4"/>
<dbReference type="Proteomes" id="UP000562124">
    <property type="component" value="Unassembled WGS sequence"/>
</dbReference>
<evidence type="ECO:0000313" key="3">
    <source>
        <dbReference type="EMBL" id="NMR20468.1"/>
    </source>
</evidence>
<protein>
    <recommendedName>
        <fullName evidence="5">DUF3322 and DUF2220 domain-containing protein</fullName>
    </recommendedName>
</protein>
<dbReference type="Pfam" id="PF09983">
    <property type="entry name" value="JetD_C"/>
    <property type="match status" value="1"/>
</dbReference>
<evidence type="ECO:0000259" key="1">
    <source>
        <dbReference type="Pfam" id="PF09983"/>
    </source>
</evidence>
<dbReference type="RefSeq" id="WP_169324838.1">
    <property type="nucleotide sequence ID" value="NZ_JABCJJ010000012.1"/>
</dbReference>
<dbReference type="InterPro" id="IPR024534">
    <property type="entry name" value="JetD_C"/>
</dbReference>
<keyword evidence="4" id="KW-1185">Reference proteome</keyword>
<feature type="domain" description="Wadjet protein JetD C-terminal" evidence="1">
    <location>
        <begin position="198"/>
        <end position="366"/>
    </location>
</feature>
<evidence type="ECO:0008006" key="5">
    <source>
        <dbReference type="Google" id="ProtNLM"/>
    </source>
</evidence>
<evidence type="ECO:0000313" key="4">
    <source>
        <dbReference type="Proteomes" id="UP000562124"/>
    </source>
</evidence>
<feature type="domain" description="DUF3322" evidence="2">
    <location>
        <begin position="10"/>
        <end position="188"/>
    </location>
</feature>
<proteinExistence type="predicted"/>
<dbReference type="EMBL" id="JABCJJ010000012">
    <property type="protein sequence ID" value="NMR20468.1"/>
    <property type="molecule type" value="Genomic_DNA"/>
</dbReference>
<dbReference type="InterPro" id="IPR024537">
    <property type="entry name" value="DUF3322"/>
</dbReference>